<evidence type="ECO:0000313" key="1">
    <source>
        <dbReference type="EMBL" id="CAG8572149.1"/>
    </source>
</evidence>
<organism evidence="1 2">
    <name type="scientific">Funneliformis mosseae</name>
    <name type="common">Endomycorrhizal fungus</name>
    <name type="synonym">Glomus mosseae</name>
    <dbReference type="NCBI Taxonomy" id="27381"/>
    <lineage>
        <taxon>Eukaryota</taxon>
        <taxon>Fungi</taxon>
        <taxon>Fungi incertae sedis</taxon>
        <taxon>Mucoromycota</taxon>
        <taxon>Glomeromycotina</taxon>
        <taxon>Glomeromycetes</taxon>
        <taxon>Glomerales</taxon>
        <taxon>Glomeraceae</taxon>
        <taxon>Funneliformis</taxon>
    </lineage>
</organism>
<reference evidence="1" key="1">
    <citation type="submission" date="2021-06" db="EMBL/GenBank/DDBJ databases">
        <authorList>
            <person name="Kallberg Y."/>
            <person name="Tangrot J."/>
            <person name="Rosling A."/>
        </authorList>
    </citation>
    <scope>NUCLEOTIDE SEQUENCE</scope>
    <source>
        <strain evidence="1">87-6 pot B 2015</strain>
    </source>
</reference>
<proteinExistence type="predicted"/>
<evidence type="ECO:0000313" key="2">
    <source>
        <dbReference type="Proteomes" id="UP000789375"/>
    </source>
</evidence>
<dbReference type="Proteomes" id="UP000789375">
    <property type="component" value="Unassembled WGS sequence"/>
</dbReference>
<comment type="caution">
    <text evidence="1">The sequence shown here is derived from an EMBL/GenBank/DDBJ whole genome shotgun (WGS) entry which is preliminary data.</text>
</comment>
<name>A0A9N9BKP8_FUNMO</name>
<dbReference type="AlphaFoldDB" id="A0A9N9BKP8"/>
<gene>
    <name evidence="1" type="ORF">FMOSSE_LOCUS7511</name>
</gene>
<keyword evidence="2" id="KW-1185">Reference proteome</keyword>
<accession>A0A9N9BKP8</accession>
<protein>
    <submittedName>
        <fullName evidence="1">5507_t:CDS:1</fullName>
    </submittedName>
</protein>
<sequence length="94" mass="11004">MKLIAILPSNSYEIFKELKFFKLLDILKQINQNDNLQIGPSKFISNNETKSTSNNEIQSIFDNEDNLLFDNENNLSSDNEFNSFNNDEFFFSHD</sequence>
<dbReference type="EMBL" id="CAJVPP010001768">
    <property type="protein sequence ID" value="CAG8572149.1"/>
    <property type="molecule type" value="Genomic_DNA"/>
</dbReference>